<evidence type="ECO:0000313" key="2">
    <source>
        <dbReference type="Proteomes" id="UP000031443"/>
    </source>
</evidence>
<dbReference type="Proteomes" id="UP000031443">
    <property type="component" value="Unassembled WGS sequence"/>
</dbReference>
<accession>M7C223</accession>
<gene>
    <name evidence="1" type="ORF">UY3_04379</name>
</gene>
<evidence type="ECO:0000313" key="1">
    <source>
        <dbReference type="EMBL" id="EMP38433.1"/>
    </source>
</evidence>
<name>M7C223_CHEMY</name>
<dbReference type="EMBL" id="KB519804">
    <property type="protein sequence ID" value="EMP38433.1"/>
    <property type="molecule type" value="Genomic_DNA"/>
</dbReference>
<sequence length="213" mass="24032">MSCEGSWRAPAPKLFAAQAAEKPGKQASPQKKKTKTLYELTLCNELFSSHITRGAGPGTFLHQSTDFYQKRYSSTLIISMLAYSEILLSTLTRFLDHRAFNKVTMCFYCYQLVTFNFYQVRLIAAPTGHSSLFQANGGYGKRRGQRDVLAAASHNPHWPGTVNRSQWELRSAEPADVAGTFENLALNAWFCTNEGKVRRAIEYSENRSKFLMP</sequence>
<organism evidence="1 2">
    <name type="scientific">Chelonia mydas</name>
    <name type="common">Green sea-turtle</name>
    <name type="synonym">Chelonia agassizi</name>
    <dbReference type="NCBI Taxonomy" id="8469"/>
    <lineage>
        <taxon>Eukaryota</taxon>
        <taxon>Metazoa</taxon>
        <taxon>Chordata</taxon>
        <taxon>Craniata</taxon>
        <taxon>Vertebrata</taxon>
        <taxon>Euteleostomi</taxon>
        <taxon>Archelosauria</taxon>
        <taxon>Testudinata</taxon>
        <taxon>Testudines</taxon>
        <taxon>Cryptodira</taxon>
        <taxon>Durocryptodira</taxon>
        <taxon>Americhelydia</taxon>
        <taxon>Chelonioidea</taxon>
        <taxon>Cheloniidae</taxon>
        <taxon>Chelonia</taxon>
    </lineage>
</organism>
<protein>
    <submittedName>
        <fullName evidence="1">Uncharacterized protein</fullName>
    </submittedName>
</protein>
<reference evidence="2" key="1">
    <citation type="journal article" date="2013" name="Nat. Genet.">
        <title>The draft genomes of soft-shell turtle and green sea turtle yield insights into the development and evolution of the turtle-specific body plan.</title>
        <authorList>
            <person name="Wang Z."/>
            <person name="Pascual-Anaya J."/>
            <person name="Zadissa A."/>
            <person name="Li W."/>
            <person name="Niimura Y."/>
            <person name="Huang Z."/>
            <person name="Li C."/>
            <person name="White S."/>
            <person name="Xiong Z."/>
            <person name="Fang D."/>
            <person name="Wang B."/>
            <person name="Ming Y."/>
            <person name="Chen Y."/>
            <person name="Zheng Y."/>
            <person name="Kuraku S."/>
            <person name="Pignatelli M."/>
            <person name="Herrero J."/>
            <person name="Beal K."/>
            <person name="Nozawa M."/>
            <person name="Li Q."/>
            <person name="Wang J."/>
            <person name="Zhang H."/>
            <person name="Yu L."/>
            <person name="Shigenobu S."/>
            <person name="Wang J."/>
            <person name="Liu J."/>
            <person name="Flicek P."/>
            <person name="Searle S."/>
            <person name="Wang J."/>
            <person name="Kuratani S."/>
            <person name="Yin Y."/>
            <person name="Aken B."/>
            <person name="Zhang G."/>
            <person name="Irie N."/>
        </authorList>
    </citation>
    <scope>NUCLEOTIDE SEQUENCE [LARGE SCALE GENOMIC DNA]</scope>
</reference>
<keyword evidence="2" id="KW-1185">Reference proteome</keyword>
<proteinExistence type="predicted"/>
<dbReference type="AlphaFoldDB" id="M7C223"/>